<keyword evidence="2" id="KW-1185">Reference proteome</keyword>
<reference evidence="1" key="1">
    <citation type="submission" date="2023-05" db="EMBL/GenBank/DDBJ databases">
        <authorList>
            <person name="Stuckert A."/>
        </authorList>
    </citation>
    <scope>NUCLEOTIDE SEQUENCE</scope>
</reference>
<comment type="caution">
    <text evidence="1">The sequence shown here is derived from an EMBL/GenBank/DDBJ whole genome shotgun (WGS) entry which is preliminary data.</text>
</comment>
<evidence type="ECO:0000313" key="2">
    <source>
        <dbReference type="Proteomes" id="UP001162483"/>
    </source>
</evidence>
<accession>A0ABN9D670</accession>
<name>A0ABN9D670_9NEOB</name>
<evidence type="ECO:0000313" key="1">
    <source>
        <dbReference type="EMBL" id="CAI9568025.1"/>
    </source>
</evidence>
<dbReference type="Proteomes" id="UP001162483">
    <property type="component" value="Unassembled WGS sequence"/>
</dbReference>
<organism evidence="1 2">
    <name type="scientific">Staurois parvus</name>
    <dbReference type="NCBI Taxonomy" id="386267"/>
    <lineage>
        <taxon>Eukaryota</taxon>
        <taxon>Metazoa</taxon>
        <taxon>Chordata</taxon>
        <taxon>Craniata</taxon>
        <taxon>Vertebrata</taxon>
        <taxon>Euteleostomi</taxon>
        <taxon>Amphibia</taxon>
        <taxon>Batrachia</taxon>
        <taxon>Anura</taxon>
        <taxon>Neobatrachia</taxon>
        <taxon>Ranoidea</taxon>
        <taxon>Ranidae</taxon>
        <taxon>Staurois</taxon>
    </lineage>
</organism>
<proteinExistence type="predicted"/>
<dbReference type="EMBL" id="CATNWA010014141">
    <property type="protein sequence ID" value="CAI9568025.1"/>
    <property type="molecule type" value="Genomic_DNA"/>
</dbReference>
<gene>
    <name evidence="1" type="ORF">SPARVUS_LOCUS6635905</name>
</gene>
<sequence>MIPYCPGPHELSVHPCIHCHIAHCVYGLVCGDEASWAP</sequence>
<protein>
    <submittedName>
        <fullName evidence="1">Uncharacterized protein</fullName>
    </submittedName>
</protein>